<protein>
    <submittedName>
        <fullName evidence="1">Uncharacterized protein</fullName>
    </submittedName>
</protein>
<name>A0A067PM68_9AGAM</name>
<evidence type="ECO:0000313" key="2">
    <source>
        <dbReference type="Proteomes" id="UP000027265"/>
    </source>
</evidence>
<proteinExistence type="predicted"/>
<accession>A0A067PM68</accession>
<sequence>MNWLGQEESTLQVSLSGAKFNPRVSFPIAECIYALDVLRITLTCNFQLEYNTESEPSYITTPTPFRSQSIHHRPTRFAPQHISHPPVSVAVGSSTTDACHCPIAPQPGFPFGLDRRGFETDGGCRERY</sequence>
<organism evidence="1 2">
    <name type="scientific">Jaapia argillacea MUCL 33604</name>
    <dbReference type="NCBI Taxonomy" id="933084"/>
    <lineage>
        <taxon>Eukaryota</taxon>
        <taxon>Fungi</taxon>
        <taxon>Dikarya</taxon>
        <taxon>Basidiomycota</taxon>
        <taxon>Agaricomycotina</taxon>
        <taxon>Agaricomycetes</taxon>
        <taxon>Agaricomycetidae</taxon>
        <taxon>Jaapiales</taxon>
        <taxon>Jaapiaceae</taxon>
        <taxon>Jaapia</taxon>
    </lineage>
</organism>
<dbReference type="HOGENOM" id="CLU_1959895_0_0_1"/>
<keyword evidence="2" id="KW-1185">Reference proteome</keyword>
<gene>
    <name evidence="1" type="ORF">JAAARDRAFT_488821</name>
</gene>
<dbReference type="InParanoid" id="A0A067PM68"/>
<reference evidence="2" key="1">
    <citation type="journal article" date="2014" name="Proc. Natl. Acad. Sci. U.S.A.">
        <title>Extensive sampling of basidiomycete genomes demonstrates inadequacy of the white-rot/brown-rot paradigm for wood decay fungi.</title>
        <authorList>
            <person name="Riley R."/>
            <person name="Salamov A.A."/>
            <person name="Brown D.W."/>
            <person name="Nagy L.G."/>
            <person name="Floudas D."/>
            <person name="Held B.W."/>
            <person name="Levasseur A."/>
            <person name="Lombard V."/>
            <person name="Morin E."/>
            <person name="Otillar R."/>
            <person name="Lindquist E.A."/>
            <person name="Sun H."/>
            <person name="LaButti K.M."/>
            <person name="Schmutz J."/>
            <person name="Jabbour D."/>
            <person name="Luo H."/>
            <person name="Baker S.E."/>
            <person name="Pisabarro A.G."/>
            <person name="Walton J.D."/>
            <person name="Blanchette R.A."/>
            <person name="Henrissat B."/>
            <person name="Martin F."/>
            <person name="Cullen D."/>
            <person name="Hibbett D.S."/>
            <person name="Grigoriev I.V."/>
        </authorList>
    </citation>
    <scope>NUCLEOTIDE SEQUENCE [LARGE SCALE GENOMIC DNA]</scope>
    <source>
        <strain evidence="2">MUCL 33604</strain>
    </source>
</reference>
<dbReference type="Proteomes" id="UP000027265">
    <property type="component" value="Unassembled WGS sequence"/>
</dbReference>
<evidence type="ECO:0000313" key="1">
    <source>
        <dbReference type="EMBL" id="KDQ52327.1"/>
    </source>
</evidence>
<dbReference type="EMBL" id="KL197741">
    <property type="protein sequence ID" value="KDQ52327.1"/>
    <property type="molecule type" value="Genomic_DNA"/>
</dbReference>
<dbReference type="AlphaFoldDB" id="A0A067PM68"/>